<evidence type="ECO:0008006" key="5">
    <source>
        <dbReference type="Google" id="ProtNLM"/>
    </source>
</evidence>
<name>A0A9P9Y2H0_9HYPO</name>
<dbReference type="GeneID" id="75831634"/>
<feature type="compositionally biased region" description="Acidic residues" evidence="1">
    <location>
        <begin position="111"/>
        <end position="123"/>
    </location>
</feature>
<accession>A0A9P9Y2H0</accession>
<reference evidence="3" key="1">
    <citation type="journal article" date="2021" name="J Fungi (Basel)">
        <title>Genomic and Metabolomic Analyses of the Marine Fungus Emericellopsis cladophorae: Insights into Saltwater Adaptability Mechanisms and Its Biosynthetic Potential.</title>
        <authorList>
            <person name="Goncalves M.F.M."/>
            <person name="Hilario S."/>
            <person name="Van de Peer Y."/>
            <person name="Esteves A.C."/>
            <person name="Alves A."/>
        </authorList>
    </citation>
    <scope>NUCLEOTIDE SEQUENCE</scope>
    <source>
        <strain evidence="3">MUM 19.33</strain>
    </source>
</reference>
<evidence type="ECO:0000313" key="3">
    <source>
        <dbReference type="EMBL" id="KAI6781938.1"/>
    </source>
</evidence>
<feature type="signal peptide" evidence="2">
    <location>
        <begin position="1"/>
        <end position="16"/>
    </location>
</feature>
<evidence type="ECO:0000256" key="2">
    <source>
        <dbReference type="SAM" id="SignalP"/>
    </source>
</evidence>
<gene>
    <name evidence="3" type="ORF">J7T54_005148</name>
</gene>
<sequence length="217" mass="24163">MKPSLFLAPALSLVAAIVPDCPSCSKNMLGESASSARLDGYREFMNLKGRSYPPGWPPGYEENKEAYDSNYKATHKPEGEKQEPQPPPEEKPRPPTEYETMPPPTPHESEPEYDDDPEYDYEPEPEHHLEPAPPHHEEPEPYPYQHLPKPIKPQPPSPPVGSACHPGTYTCDDSTGWQVCDVGGYFVHAGVCPPDTVCKFYEASKSPYCVPPDFVIS</sequence>
<evidence type="ECO:0000256" key="1">
    <source>
        <dbReference type="SAM" id="MobiDB-lite"/>
    </source>
</evidence>
<feature type="compositionally biased region" description="Basic and acidic residues" evidence="1">
    <location>
        <begin position="75"/>
        <end position="96"/>
    </location>
</feature>
<feature type="compositionally biased region" description="Pro residues" evidence="1">
    <location>
        <begin position="150"/>
        <end position="159"/>
    </location>
</feature>
<reference evidence="3" key="2">
    <citation type="submission" date="2022-07" db="EMBL/GenBank/DDBJ databases">
        <authorList>
            <person name="Goncalves M.F.M."/>
            <person name="Hilario S."/>
            <person name="Van De Peer Y."/>
            <person name="Esteves A.C."/>
            <person name="Alves A."/>
        </authorList>
    </citation>
    <scope>NUCLEOTIDE SEQUENCE</scope>
    <source>
        <strain evidence="3">MUM 19.33</strain>
    </source>
</reference>
<proteinExistence type="predicted"/>
<dbReference type="EMBL" id="JAGIXG020000017">
    <property type="protein sequence ID" value="KAI6781938.1"/>
    <property type="molecule type" value="Genomic_DNA"/>
</dbReference>
<feature type="region of interest" description="Disordered" evidence="1">
    <location>
        <begin position="47"/>
        <end position="162"/>
    </location>
</feature>
<feature type="chain" id="PRO_5040270560" description="Chitin-binding type-2 domain-containing protein" evidence="2">
    <location>
        <begin position="17"/>
        <end position="217"/>
    </location>
</feature>
<keyword evidence="2" id="KW-0732">Signal</keyword>
<evidence type="ECO:0000313" key="4">
    <source>
        <dbReference type="Proteomes" id="UP001055219"/>
    </source>
</evidence>
<feature type="compositionally biased region" description="Basic and acidic residues" evidence="1">
    <location>
        <begin position="124"/>
        <end position="139"/>
    </location>
</feature>
<dbReference type="OrthoDB" id="4611802at2759"/>
<comment type="caution">
    <text evidence="3">The sequence shown here is derived from an EMBL/GenBank/DDBJ whole genome shotgun (WGS) entry which is preliminary data.</text>
</comment>
<keyword evidence="4" id="KW-1185">Reference proteome</keyword>
<dbReference type="RefSeq" id="XP_051362794.1">
    <property type="nucleotide sequence ID" value="XM_051505891.1"/>
</dbReference>
<protein>
    <recommendedName>
        <fullName evidence="5">Chitin-binding type-2 domain-containing protein</fullName>
    </recommendedName>
</protein>
<organism evidence="3 4">
    <name type="scientific">Emericellopsis cladophorae</name>
    <dbReference type="NCBI Taxonomy" id="2686198"/>
    <lineage>
        <taxon>Eukaryota</taxon>
        <taxon>Fungi</taxon>
        <taxon>Dikarya</taxon>
        <taxon>Ascomycota</taxon>
        <taxon>Pezizomycotina</taxon>
        <taxon>Sordariomycetes</taxon>
        <taxon>Hypocreomycetidae</taxon>
        <taxon>Hypocreales</taxon>
        <taxon>Bionectriaceae</taxon>
        <taxon>Emericellopsis</taxon>
    </lineage>
</organism>
<dbReference type="AlphaFoldDB" id="A0A9P9Y2H0"/>
<dbReference type="Proteomes" id="UP001055219">
    <property type="component" value="Unassembled WGS sequence"/>
</dbReference>